<dbReference type="InterPro" id="IPR013783">
    <property type="entry name" value="Ig-like_fold"/>
</dbReference>
<dbReference type="OrthoDB" id="6138780at2759"/>
<proteinExistence type="predicted"/>
<feature type="domain" description="Ig-like" evidence="2">
    <location>
        <begin position="53"/>
        <end position="120"/>
    </location>
</feature>
<name>A0A2T7P881_POMCA</name>
<evidence type="ECO:0000313" key="3">
    <source>
        <dbReference type="EMBL" id="PVD29635.1"/>
    </source>
</evidence>
<comment type="caution">
    <text evidence="3">The sequence shown here is derived from an EMBL/GenBank/DDBJ whole genome shotgun (WGS) entry which is preliminary data.</text>
</comment>
<gene>
    <name evidence="3" type="ORF">C0Q70_08890</name>
</gene>
<dbReference type="Gene3D" id="2.60.40.10">
    <property type="entry name" value="Immunoglobulins"/>
    <property type="match status" value="1"/>
</dbReference>
<evidence type="ECO:0000256" key="1">
    <source>
        <dbReference type="SAM" id="MobiDB-lite"/>
    </source>
</evidence>
<dbReference type="PROSITE" id="PS50835">
    <property type="entry name" value="IG_LIKE"/>
    <property type="match status" value="1"/>
</dbReference>
<dbReference type="AlphaFoldDB" id="A0A2T7P881"/>
<sequence>MLRERKKLTSRGARVSKRVLNTEGEGAGSGLGSRKLFFKNRNFRTVTVAARHDSIVLDCEAAGSPVPTIHWLKDGERIVQGNFETLEDDVASLEDMETESEEAGDKLRLSSTKSRLYLDCLNSAARASTPVWPRLPT</sequence>
<dbReference type="Proteomes" id="UP000245119">
    <property type="component" value="Linkage Group LG5"/>
</dbReference>
<dbReference type="InterPro" id="IPR007110">
    <property type="entry name" value="Ig-like_dom"/>
</dbReference>
<feature type="region of interest" description="Disordered" evidence="1">
    <location>
        <begin position="1"/>
        <end position="29"/>
    </location>
</feature>
<dbReference type="InterPro" id="IPR036179">
    <property type="entry name" value="Ig-like_dom_sf"/>
</dbReference>
<feature type="compositionally biased region" description="Basic residues" evidence="1">
    <location>
        <begin position="1"/>
        <end position="17"/>
    </location>
</feature>
<evidence type="ECO:0000313" key="4">
    <source>
        <dbReference type="Proteomes" id="UP000245119"/>
    </source>
</evidence>
<dbReference type="Pfam" id="PF13927">
    <property type="entry name" value="Ig_3"/>
    <property type="match status" value="1"/>
</dbReference>
<evidence type="ECO:0000259" key="2">
    <source>
        <dbReference type="PROSITE" id="PS50835"/>
    </source>
</evidence>
<dbReference type="EMBL" id="PZQS01000005">
    <property type="protein sequence ID" value="PVD29635.1"/>
    <property type="molecule type" value="Genomic_DNA"/>
</dbReference>
<dbReference type="SUPFAM" id="SSF48726">
    <property type="entry name" value="Immunoglobulin"/>
    <property type="match status" value="1"/>
</dbReference>
<organism evidence="3 4">
    <name type="scientific">Pomacea canaliculata</name>
    <name type="common">Golden apple snail</name>
    <dbReference type="NCBI Taxonomy" id="400727"/>
    <lineage>
        <taxon>Eukaryota</taxon>
        <taxon>Metazoa</taxon>
        <taxon>Spiralia</taxon>
        <taxon>Lophotrochozoa</taxon>
        <taxon>Mollusca</taxon>
        <taxon>Gastropoda</taxon>
        <taxon>Caenogastropoda</taxon>
        <taxon>Architaenioglossa</taxon>
        <taxon>Ampullarioidea</taxon>
        <taxon>Ampullariidae</taxon>
        <taxon>Pomacea</taxon>
    </lineage>
</organism>
<reference evidence="3 4" key="1">
    <citation type="submission" date="2018-04" db="EMBL/GenBank/DDBJ databases">
        <title>The genome of golden apple snail Pomacea canaliculata provides insight into stress tolerance and invasive adaptation.</title>
        <authorList>
            <person name="Liu C."/>
            <person name="Liu B."/>
            <person name="Ren Y."/>
            <person name="Zhang Y."/>
            <person name="Wang H."/>
            <person name="Li S."/>
            <person name="Jiang F."/>
            <person name="Yin L."/>
            <person name="Zhang G."/>
            <person name="Qian W."/>
            <person name="Fan W."/>
        </authorList>
    </citation>
    <scope>NUCLEOTIDE SEQUENCE [LARGE SCALE GENOMIC DNA]</scope>
    <source>
        <strain evidence="3">SZHN2017</strain>
        <tissue evidence="3">Muscle</tissue>
    </source>
</reference>
<protein>
    <recommendedName>
        <fullName evidence="2">Ig-like domain-containing protein</fullName>
    </recommendedName>
</protein>
<accession>A0A2T7P881</accession>
<keyword evidence="4" id="KW-1185">Reference proteome</keyword>